<keyword evidence="2" id="KW-0547">Nucleotide-binding</keyword>
<keyword evidence="5" id="KW-0067">ATP-binding</keyword>
<feature type="domain" description="Helicase ATP-binding" evidence="7">
    <location>
        <begin position="34"/>
        <end position="209"/>
    </location>
</feature>
<feature type="region of interest" description="Disordered" evidence="6">
    <location>
        <begin position="386"/>
        <end position="420"/>
    </location>
</feature>
<dbReference type="InterPro" id="IPR014014">
    <property type="entry name" value="RNA_helicase_DEAD_Q_motif"/>
</dbReference>
<reference evidence="10" key="1">
    <citation type="submission" date="2018-05" db="EMBL/GenBank/DDBJ databases">
        <authorList>
            <person name="Lanie J.A."/>
            <person name="Ng W.-L."/>
            <person name="Kazmierczak K.M."/>
            <person name="Andrzejewski T.M."/>
            <person name="Davidsen T.M."/>
            <person name="Wayne K.J."/>
            <person name="Tettelin H."/>
            <person name="Glass J.I."/>
            <person name="Rusch D."/>
            <person name="Podicherti R."/>
            <person name="Tsui H.-C.T."/>
            <person name="Winkler M.E."/>
        </authorList>
    </citation>
    <scope>NUCLEOTIDE SEQUENCE</scope>
</reference>
<evidence type="ECO:0000259" key="7">
    <source>
        <dbReference type="PROSITE" id="PS51192"/>
    </source>
</evidence>
<dbReference type="InterPro" id="IPR044742">
    <property type="entry name" value="DEAD/DEAH_RhlB"/>
</dbReference>
<evidence type="ECO:0000256" key="1">
    <source>
        <dbReference type="ARBA" id="ARBA00022490"/>
    </source>
</evidence>
<dbReference type="GO" id="GO:0005524">
    <property type="term" value="F:ATP binding"/>
    <property type="evidence" value="ECO:0007669"/>
    <property type="project" value="UniProtKB-KW"/>
</dbReference>
<dbReference type="Pfam" id="PF00270">
    <property type="entry name" value="DEAD"/>
    <property type="match status" value="1"/>
</dbReference>
<dbReference type="EMBL" id="UINC01003885">
    <property type="protein sequence ID" value="SVA10053.1"/>
    <property type="molecule type" value="Genomic_DNA"/>
</dbReference>
<dbReference type="InterPro" id="IPR001650">
    <property type="entry name" value="Helicase_C-like"/>
</dbReference>
<sequence>MTQSFAALGISRAFLSALQDIDYEQPTPIQSKSIAHLLDGHDLMGVAQTGTGKTAAFGLPLLQRLDEANEPARPRQPKSLILAPTRELALQIHTELEKFAKNTSLRSTVIFGGVGQNPQVRQLQKGVDVLVATPGRLLDLVGQGYVDLSMICVLVLDEADRLLDMGFIRDVKRIVQQTPKSRQSLLFSATMSKEVSQLARNMLRDPIRVDVSPKQPTVKKIDQRVIMVETPDKLEVLQTLLHDKSLSRAIVFTRTKHGANKVAKKLCAAGISADAIHGNKSQSARQRALADFKKGRTWVLVATDIAARGLDIEGVSHVINFELPHEPEGYVHRIGRTGRAGASGVAWSLVDPSEVSRLRAVEKLIRLTLAHFDTALTKLDLEEAGRSKTLTAAGQTDSQRDGGSSRKRHRRRRRNPRQAA</sequence>
<gene>
    <name evidence="10" type="ORF">METZ01_LOCUS62907</name>
</gene>
<dbReference type="InterPro" id="IPR027417">
    <property type="entry name" value="P-loop_NTPase"/>
</dbReference>
<dbReference type="InterPro" id="IPR050079">
    <property type="entry name" value="DEAD_box_RNA_helicase"/>
</dbReference>
<keyword evidence="1" id="KW-0963">Cytoplasm</keyword>
<proteinExistence type="predicted"/>
<dbReference type="GO" id="GO:0016787">
    <property type="term" value="F:hydrolase activity"/>
    <property type="evidence" value="ECO:0007669"/>
    <property type="project" value="UniProtKB-KW"/>
</dbReference>
<feature type="domain" description="DEAD-box RNA helicase Q" evidence="9">
    <location>
        <begin position="3"/>
        <end position="31"/>
    </location>
</feature>
<dbReference type="PROSITE" id="PS51192">
    <property type="entry name" value="HELICASE_ATP_BIND_1"/>
    <property type="match status" value="1"/>
</dbReference>
<evidence type="ECO:0000259" key="9">
    <source>
        <dbReference type="PROSITE" id="PS51195"/>
    </source>
</evidence>
<evidence type="ECO:0000256" key="5">
    <source>
        <dbReference type="ARBA" id="ARBA00022840"/>
    </source>
</evidence>
<evidence type="ECO:0000313" key="10">
    <source>
        <dbReference type="EMBL" id="SVA10053.1"/>
    </source>
</evidence>
<dbReference type="PROSITE" id="PS51195">
    <property type="entry name" value="Q_MOTIF"/>
    <property type="match status" value="1"/>
</dbReference>
<dbReference type="FunFam" id="3.40.50.300:FF:000108">
    <property type="entry name" value="ATP-dependent RNA helicase RhlE"/>
    <property type="match status" value="1"/>
</dbReference>
<evidence type="ECO:0008006" key="11">
    <source>
        <dbReference type="Google" id="ProtNLM"/>
    </source>
</evidence>
<dbReference type="GO" id="GO:0005829">
    <property type="term" value="C:cytosol"/>
    <property type="evidence" value="ECO:0007669"/>
    <property type="project" value="TreeGrafter"/>
</dbReference>
<dbReference type="SMART" id="SM00487">
    <property type="entry name" value="DEXDc"/>
    <property type="match status" value="1"/>
</dbReference>
<keyword evidence="4" id="KW-0347">Helicase</keyword>
<dbReference type="SMART" id="SM00490">
    <property type="entry name" value="HELICc"/>
    <property type="match status" value="1"/>
</dbReference>
<evidence type="ECO:0000259" key="8">
    <source>
        <dbReference type="PROSITE" id="PS51194"/>
    </source>
</evidence>
<dbReference type="InterPro" id="IPR011545">
    <property type="entry name" value="DEAD/DEAH_box_helicase_dom"/>
</dbReference>
<dbReference type="PANTHER" id="PTHR47959:SF13">
    <property type="entry name" value="ATP-DEPENDENT RNA HELICASE RHLE"/>
    <property type="match status" value="1"/>
</dbReference>
<organism evidence="10">
    <name type="scientific">marine metagenome</name>
    <dbReference type="NCBI Taxonomy" id="408172"/>
    <lineage>
        <taxon>unclassified sequences</taxon>
        <taxon>metagenomes</taxon>
        <taxon>ecological metagenomes</taxon>
    </lineage>
</organism>
<evidence type="ECO:0000256" key="2">
    <source>
        <dbReference type="ARBA" id="ARBA00022741"/>
    </source>
</evidence>
<dbReference type="InterPro" id="IPR000629">
    <property type="entry name" value="RNA-helicase_DEAD-box_CS"/>
</dbReference>
<accession>A0A381T8E5</accession>
<dbReference type="Pfam" id="PF00271">
    <property type="entry name" value="Helicase_C"/>
    <property type="match status" value="1"/>
</dbReference>
<dbReference type="CDD" id="cd18787">
    <property type="entry name" value="SF2_C_DEAD"/>
    <property type="match status" value="1"/>
</dbReference>
<dbReference type="PROSITE" id="PS00039">
    <property type="entry name" value="DEAD_ATP_HELICASE"/>
    <property type="match status" value="1"/>
</dbReference>
<dbReference type="GO" id="GO:0003724">
    <property type="term" value="F:RNA helicase activity"/>
    <property type="evidence" value="ECO:0007669"/>
    <property type="project" value="InterPro"/>
</dbReference>
<dbReference type="SUPFAM" id="SSF52540">
    <property type="entry name" value="P-loop containing nucleoside triphosphate hydrolases"/>
    <property type="match status" value="1"/>
</dbReference>
<evidence type="ECO:0000256" key="3">
    <source>
        <dbReference type="ARBA" id="ARBA00022801"/>
    </source>
</evidence>
<dbReference type="PANTHER" id="PTHR47959">
    <property type="entry name" value="ATP-DEPENDENT RNA HELICASE RHLE-RELATED"/>
    <property type="match status" value="1"/>
</dbReference>
<dbReference type="InterPro" id="IPR014001">
    <property type="entry name" value="Helicase_ATP-bd"/>
</dbReference>
<keyword evidence="3" id="KW-0378">Hydrolase</keyword>
<dbReference type="Gene3D" id="3.40.50.300">
    <property type="entry name" value="P-loop containing nucleotide triphosphate hydrolases"/>
    <property type="match status" value="2"/>
</dbReference>
<protein>
    <recommendedName>
        <fullName evidence="11">DEAD/DEAH box helicase</fullName>
    </recommendedName>
</protein>
<dbReference type="AlphaFoldDB" id="A0A381T8E5"/>
<feature type="compositionally biased region" description="Basic residues" evidence="6">
    <location>
        <begin position="405"/>
        <end position="420"/>
    </location>
</feature>
<dbReference type="CDD" id="cd00268">
    <property type="entry name" value="DEADc"/>
    <property type="match status" value="1"/>
</dbReference>
<evidence type="ECO:0000256" key="6">
    <source>
        <dbReference type="SAM" id="MobiDB-lite"/>
    </source>
</evidence>
<dbReference type="GO" id="GO:0003676">
    <property type="term" value="F:nucleic acid binding"/>
    <property type="evidence" value="ECO:0007669"/>
    <property type="project" value="InterPro"/>
</dbReference>
<feature type="domain" description="Helicase C-terminal" evidence="8">
    <location>
        <begin position="220"/>
        <end position="380"/>
    </location>
</feature>
<dbReference type="PROSITE" id="PS51194">
    <property type="entry name" value="HELICASE_CTER"/>
    <property type="match status" value="1"/>
</dbReference>
<evidence type="ECO:0000256" key="4">
    <source>
        <dbReference type="ARBA" id="ARBA00022806"/>
    </source>
</evidence>
<name>A0A381T8E5_9ZZZZ</name>
<feature type="compositionally biased region" description="Polar residues" evidence="6">
    <location>
        <begin position="388"/>
        <end position="397"/>
    </location>
</feature>